<dbReference type="InterPro" id="IPR050541">
    <property type="entry name" value="LRR_TM_domain-containing"/>
</dbReference>
<proteinExistence type="predicted"/>
<dbReference type="InterPro" id="IPR000483">
    <property type="entry name" value="Cys-rich_flank_reg_C"/>
</dbReference>
<dbReference type="Pfam" id="PF00560">
    <property type="entry name" value="LRR_1"/>
    <property type="match status" value="1"/>
</dbReference>
<keyword evidence="2" id="KW-0732">Signal</keyword>
<evidence type="ECO:0000256" key="3">
    <source>
        <dbReference type="ARBA" id="ARBA00022737"/>
    </source>
</evidence>
<dbReference type="InterPro" id="IPR032675">
    <property type="entry name" value="LRR_dom_sf"/>
</dbReference>
<organism evidence="5 6">
    <name type="scientific">Pinctada imbricata</name>
    <name type="common">Atlantic pearl-oyster</name>
    <name type="synonym">Pinctada martensii</name>
    <dbReference type="NCBI Taxonomy" id="66713"/>
    <lineage>
        <taxon>Eukaryota</taxon>
        <taxon>Metazoa</taxon>
        <taxon>Spiralia</taxon>
        <taxon>Lophotrochozoa</taxon>
        <taxon>Mollusca</taxon>
        <taxon>Bivalvia</taxon>
        <taxon>Autobranchia</taxon>
        <taxon>Pteriomorphia</taxon>
        <taxon>Pterioida</taxon>
        <taxon>Pterioidea</taxon>
        <taxon>Pteriidae</taxon>
        <taxon>Pinctada</taxon>
    </lineage>
</organism>
<evidence type="ECO:0000313" key="5">
    <source>
        <dbReference type="EMBL" id="KAK3098335.1"/>
    </source>
</evidence>
<keyword evidence="6" id="KW-1185">Reference proteome</keyword>
<evidence type="ECO:0000256" key="1">
    <source>
        <dbReference type="ARBA" id="ARBA00022614"/>
    </source>
</evidence>
<dbReference type="InterPro" id="IPR003591">
    <property type="entry name" value="Leu-rich_rpt_typical-subtyp"/>
</dbReference>
<evidence type="ECO:0000256" key="2">
    <source>
        <dbReference type="ARBA" id="ARBA00022729"/>
    </source>
</evidence>
<keyword evidence="3" id="KW-0677">Repeat</keyword>
<sequence length="301" mass="33740">MVIPKGIPPEVVSLDLSMNELQGIQSWDLQGLDNLAFLNLSQNSLWGDAIKQGALDLPNLISVDFFDKLPNLDKVAISYTPITNSGIPDDIFVNNTKLTSLSLRSTDLAIPLLSLPSSLQMLDYVGNNIQKLQAYAFQNLQNLQVLQLTENPITTIEDNAFEGLNKLMILDIMECNFSSVITRDTFSGLRGLQSLYFSNNLIPNIAVGALHDFQNLESLWLSGNKLRTMDEDVLDPKNIPQMIRLAIDSNPWFCDCHLKWLREKADNASYTVMYLKDIRCDGPPNVAGKTWDDLKPEDFVC</sequence>
<name>A0AA88YAC3_PINIB</name>
<gene>
    <name evidence="5" type="ORF">FSP39_018552</name>
</gene>
<dbReference type="Gene3D" id="3.80.10.10">
    <property type="entry name" value="Ribonuclease Inhibitor"/>
    <property type="match status" value="1"/>
</dbReference>
<dbReference type="PANTHER" id="PTHR24369:SF210">
    <property type="entry name" value="CHAOPTIN-RELATED"/>
    <property type="match status" value="1"/>
</dbReference>
<dbReference type="PROSITE" id="PS51450">
    <property type="entry name" value="LRR"/>
    <property type="match status" value="2"/>
</dbReference>
<dbReference type="EMBL" id="VSWD01000007">
    <property type="protein sequence ID" value="KAK3098335.1"/>
    <property type="molecule type" value="Genomic_DNA"/>
</dbReference>
<protein>
    <recommendedName>
        <fullName evidence="4">LRRCT domain-containing protein</fullName>
    </recommendedName>
</protein>
<dbReference type="Pfam" id="PF13855">
    <property type="entry name" value="LRR_8"/>
    <property type="match status" value="1"/>
</dbReference>
<dbReference type="SMART" id="SM00082">
    <property type="entry name" value="LRRCT"/>
    <property type="match status" value="1"/>
</dbReference>
<dbReference type="SUPFAM" id="SSF52058">
    <property type="entry name" value="L domain-like"/>
    <property type="match status" value="1"/>
</dbReference>
<comment type="caution">
    <text evidence="5">The sequence shown here is derived from an EMBL/GenBank/DDBJ whole genome shotgun (WGS) entry which is preliminary data.</text>
</comment>
<dbReference type="SMART" id="SM00369">
    <property type="entry name" value="LRR_TYP"/>
    <property type="match status" value="5"/>
</dbReference>
<accession>A0AA88YAC3</accession>
<evidence type="ECO:0000313" key="6">
    <source>
        <dbReference type="Proteomes" id="UP001186944"/>
    </source>
</evidence>
<dbReference type="PANTHER" id="PTHR24369">
    <property type="entry name" value="ANTIGEN BSP, PUTATIVE-RELATED"/>
    <property type="match status" value="1"/>
</dbReference>
<keyword evidence="1" id="KW-0433">Leucine-rich repeat</keyword>
<dbReference type="Proteomes" id="UP001186944">
    <property type="component" value="Unassembled WGS sequence"/>
</dbReference>
<dbReference type="AlphaFoldDB" id="A0AA88YAC3"/>
<evidence type="ECO:0000259" key="4">
    <source>
        <dbReference type="SMART" id="SM00082"/>
    </source>
</evidence>
<reference evidence="5" key="1">
    <citation type="submission" date="2019-08" db="EMBL/GenBank/DDBJ databases">
        <title>The improved chromosome-level genome for the pearl oyster Pinctada fucata martensii using PacBio sequencing and Hi-C.</title>
        <authorList>
            <person name="Zheng Z."/>
        </authorList>
    </citation>
    <scope>NUCLEOTIDE SEQUENCE</scope>
    <source>
        <strain evidence="5">ZZ-2019</strain>
        <tissue evidence="5">Adductor muscle</tissue>
    </source>
</reference>
<dbReference type="GO" id="GO:0005886">
    <property type="term" value="C:plasma membrane"/>
    <property type="evidence" value="ECO:0007669"/>
    <property type="project" value="TreeGrafter"/>
</dbReference>
<feature type="domain" description="LRRCT" evidence="4">
    <location>
        <begin position="250"/>
        <end position="301"/>
    </location>
</feature>
<dbReference type="InterPro" id="IPR001611">
    <property type="entry name" value="Leu-rich_rpt"/>
</dbReference>